<comment type="caution">
    <text evidence="1">The sequence shown here is derived from an EMBL/GenBank/DDBJ whole genome shotgun (WGS) entry which is preliminary data.</text>
</comment>
<dbReference type="EMBL" id="ASPP01045811">
    <property type="protein sequence ID" value="ETN98781.1"/>
    <property type="molecule type" value="Genomic_DNA"/>
</dbReference>
<proteinExistence type="predicted"/>
<dbReference type="InterPro" id="IPR016024">
    <property type="entry name" value="ARM-type_fold"/>
</dbReference>
<reference evidence="1 2" key="1">
    <citation type="journal article" date="2013" name="Curr. Biol.">
        <title>The Genome of the Foraminiferan Reticulomyxa filosa.</title>
        <authorList>
            <person name="Glockner G."/>
            <person name="Hulsmann N."/>
            <person name="Schleicher M."/>
            <person name="Noegel A.A."/>
            <person name="Eichinger L."/>
            <person name="Gallinger C."/>
            <person name="Pawlowski J."/>
            <person name="Sierra R."/>
            <person name="Euteneuer U."/>
            <person name="Pillet L."/>
            <person name="Moustafa A."/>
            <person name="Platzer M."/>
            <person name="Groth M."/>
            <person name="Szafranski K."/>
            <person name="Schliwa M."/>
        </authorList>
    </citation>
    <scope>NUCLEOTIDE SEQUENCE [LARGE SCALE GENOMIC DNA]</scope>
</reference>
<evidence type="ECO:0000313" key="2">
    <source>
        <dbReference type="Proteomes" id="UP000023152"/>
    </source>
</evidence>
<dbReference type="InterPro" id="IPR011989">
    <property type="entry name" value="ARM-like"/>
</dbReference>
<keyword evidence="2" id="KW-1185">Reference proteome</keyword>
<feature type="non-terminal residue" evidence="1">
    <location>
        <position position="1"/>
    </location>
</feature>
<gene>
    <name evidence="1" type="ORF">RFI_38706</name>
</gene>
<feature type="non-terminal residue" evidence="1">
    <location>
        <position position="280"/>
    </location>
</feature>
<sequence>LIDRLSDEQEDEDNRNYWRILNKMEYKQLNDAFNSLKYMLNKDDYWKYREALGTITLKLSGKQFDNAFNYLIYEEKNTYVDLLKMIVQRLDEKQMDIALNYFVDKLNDKNEHPNICIKCAELLGIIAVDLNGRHFDDAFQCLKNGLKDSDLNVQKSCVKSFSKKWNENQLNITSLLKGIAIKLNKTQIDSLFTCPINKFKDKSEWGCELYAISIGYVSTKLNKRQLGNVFECLNGLKDEHKCIRALYKKSLETISTKLNDKQLDRVFSAFSHGLKDLDKW</sequence>
<accession>X6LCC5</accession>
<protein>
    <submittedName>
        <fullName evidence="1">Uncharacterized protein</fullName>
    </submittedName>
</protein>
<dbReference type="AlphaFoldDB" id="X6LCC5"/>
<dbReference type="Gene3D" id="1.25.10.10">
    <property type="entry name" value="Leucine-rich Repeat Variant"/>
    <property type="match status" value="1"/>
</dbReference>
<organism evidence="1 2">
    <name type="scientific">Reticulomyxa filosa</name>
    <dbReference type="NCBI Taxonomy" id="46433"/>
    <lineage>
        <taxon>Eukaryota</taxon>
        <taxon>Sar</taxon>
        <taxon>Rhizaria</taxon>
        <taxon>Retaria</taxon>
        <taxon>Foraminifera</taxon>
        <taxon>Monothalamids</taxon>
        <taxon>Reticulomyxidae</taxon>
        <taxon>Reticulomyxa</taxon>
    </lineage>
</organism>
<dbReference type="SUPFAM" id="SSF48371">
    <property type="entry name" value="ARM repeat"/>
    <property type="match status" value="1"/>
</dbReference>
<name>X6LCC5_RETFI</name>
<evidence type="ECO:0000313" key="1">
    <source>
        <dbReference type="EMBL" id="ETN98781.1"/>
    </source>
</evidence>
<dbReference type="Proteomes" id="UP000023152">
    <property type="component" value="Unassembled WGS sequence"/>
</dbReference>